<dbReference type="Pfam" id="PF00230">
    <property type="entry name" value="MIP"/>
    <property type="match status" value="1"/>
</dbReference>
<feature type="transmembrane region" description="Helical" evidence="6">
    <location>
        <begin position="29"/>
        <end position="50"/>
    </location>
</feature>
<protein>
    <recommendedName>
        <fullName evidence="8">Porin</fullName>
    </recommendedName>
</protein>
<dbReference type="Gene3D" id="1.20.1080.10">
    <property type="entry name" value="Glycerol uptake facilitator protein"/>
    <property type="match status" value="1"/>
</dbReference>
<proteinExistence type="predicted"/>
<feature type="transmembrane region" description="Helical" evidence="6">
    <location>
        <begin position="5"/>
        <end position="23"/>
    </location>
</feature>
<evidence type="ECO:0000256" key="4">
    <source>
        <dbReference type="ARBA" id="ARBA00022989"/>
    </source>
</evidence>
<keyword evidence="2" id="KW-0813">Transport</keyword>
<dbReference type="PANTHER" id="PTHR45724:SF13">
    <property type="entry name" value="AQUAPORIN NIP1-1-RELATED"/>
    <property type="match status" value="1"/>
</dbReference>
<keyword evidence="3 6" id="KW-0812">Transmembrane</keyword>
<evidence type="ECO:0000256" key="6">
    <source>
        <dbReference type="SAM" id="Phobius"/>
    </source>
</evidence>
<evidence type="ECO:0008006" key="8">
    <source>
        <dbReference type="Google" id="ProtNLM"/>
    </source>
</evidence>
<feature type="transmembrane region" description="Helical" evidence="6">
    <location>
        <begin position="105"/>
        <end position="128"/>
    </location>
</feature>
<dbReference type="PROSITE" id="PS00221">
    <property type="entry name" value="MIP"/>
    <property type="match status" value="1"/>
</dbReference>
<dbReference type="GO" id="GO:0015267">
    <property type="term" value="F:channel activity"/>
    <property type="evidence" value="ECO:0007669"/>
    <property type="project" value="InterPro"/>
</dbReference>
<dbReference type="PANTHER" id="PTHR45724">
    <property type="entry name" value="AQUAPORIN NIP2-1"/>
    <property type="match status" value="1"/>
</dbReference>
<name>A0A381QE00_9ZZZZ</name>
<evidence type="ECO:0000313" key="7">
    <source>
        <dbReference type="EMBL" id="SUZ76307.1"/>
    </source>
</evidence>
<feature type="transmembrane region" description="Helical" evidence="6">
    <location>
        <begin position="140"/>
        <end position="167"/>
    </location>
</feature>
<evidence type="ECO:0000256" key="2">
    <source>
        <dbReference type="ARBA" id="ARBA00022448"/>
    </source>
</evidence>
<dbReference type="InterPro" id="IPR022357">
    <property type="entry name" value="MIP_CS"/>
</dbReference>
<keyword evidence="5 6" id="KW-0472">Membrane</keyword>
<keyword evidence="4 6" id="KW-1133">Transmembrane helix</keyword>
<organism evidence="7">
    <name type="scientific">marine metagenome</name>
    <dbReference type="NCBI Taxonomy" id="408172"/>
    <lineage>
        <taxon>unclassified sequences</taxon>
        <taxon>metagenomes</taxon>
        <taxon>ecological metagenomes</taxon>
    </lineage>
</organism>
<evidence type="ECO:0000256" key="3">
    <source>
        <dbReference type="ARBA" id="ARBA00022692"/>
    </source>
</evidence>
<evidence type="ECO:0000256" key="1">
    <source>
        <dbReference type="ARBA" id="ARBA00004141"/>
    </source>
</evidence>
<dbReference type="InterPro" id="IPR000425">
    <property type="entry name" value="MIP"/>
</dbReference>
<comment type="subcellular location">
    <subcellularLocation>
        <location evidence="1">Membrane</location>
        <topology evidence="1">Multi-pass membrane protein</topology>
    </subcellularLocation>
</comment>
<evidence type="ECO:0000256" key="5">
    <source>
        <dbReference type="ARBA" id="ARBA00023136"/>
    </source>
</evidence>
<dbReference type="GO" id="GO:0016020">
    <property type="term" value="C:membrane"/>
    <property type="evidence" value="ECO:0007669"/>
    <property type="project" value="UniProtKB-SubCell"/>
</dbReference>
<reference evidence="7" key="1">
    <citation type="submission" date="2018-05" db="EMBL/GenBank/DDBJ databases">
        <authorList>
            <person name="Lanie J.A."/>
            <person name="Ng W.-L."/>
            <person name="Kazmierczak K.M."/>
            <person name="Andrzejewski T.M."/>
            <person name="Davidsen T.M."/>
            <person name="Wayne K.J."/>
            <person name="Tettelin H."/>
            <person name="Glass J.I."/>
            <person name="Rusch D."/>
            <person name="Podicherti R."/>
            <person name="Tsui H.-C.T."/>
            <person name="Winkler M.E."/>
        </authorList>
    </citation>
    <scope>NUCLEOTIDE SEQUENCE</scope>
</reference>
<dbReference type="PRINTS" id="PR00783">
    <property type="entry name" value="MINTRINSICP"/>
</dbReference>
<dbReference type="EMBL" id="UINC01001272">
    <property type="protein sequence ID" value="SUZ76307.1"/>
    <property type="molecule type" value="Genomic_DNA"/>
</dbReference>
<dbReference type="InterPro" id="IPR034294">
    <property type="entry name" value="Aquaporin_transptr"/>
</dbReference>
<dbReference type="AlphaFoldDB" id="A0A381QE00"/>
<dbReference type="InterPro" id="IPR023271">
    <property type="entry name" value="Aquaporin-like"/>
</dbReference>
<dbReference type="SUPFAM" id="SSF81338">
    <property type="entry name" value="Aquaporin-like"/>
    <property type="match status" value="1"/>
</dbReference>
<sequence length="210" mass="21381">MSRYVTEFVGTFFLVLTIGLVVLDGTPMAPIAIGSVLMAMVYMGGHISGAHYNPAVSVAILIRGKMKARELAPYVTAQISGAILASLAVMLIVGDTFAPAPDPEAGLVVVLLCEGLFTFALSLVVLNVATDDATVGNSYYGLAIGFTVLAGAFAVGAISGGAFNPAVGTGPILVDALAGDGSFGQLWIYWTGPLLGSVAAAGVYDLQHPS</sequence>
<feature type="transmembrane region" description="Helical" evidence="6">
    <location>
        <begin position="187"/>
        <end position="206"/>
    </location>
</feature>
<gene>
    <name evidence="7" type="ORF">METZ01_LOCUS29161</name>
</gene>
<accession>A0A381QE00</accession>
<feature type="transmembrane region" description="Helical" evidence="6">
    <location>
        <begin position="71"/>
        <end position="93"/>
    </location>
</feature>